<name>A0AAD6TM20_9AGAR</name>
<evidence type="ECO:0000313" key="3">
    <source>
        <dbReference type="Proteomes" id="UP001222325"/>
    </source>
</evidence>
<comment type="caution">
    <text evidence="2">The sequence shown here is derived from an EMBL/GenBank/DDBJ whole genome shotgun (WGS) entry which is preliminary data.</text>
</comment>
<evidence type="ECO:0000313" key="2">
    <source>
        <dbReference type="EMBL" id="KAJ7071719.1"/>
    </source>
</evidence>
<dbReference type="Proteomes" id="UP001222325">
    <property type="component" value="Unassembled WGS sequence"/>
</dbReference>
<reference evidence="2" key="1">
    <citation type="submission" date="2023-03" db="EMBL/GenBank/DDBJ databases">
        <title>Massive genome expansion in bonnet fungi (Mycena s.s.) driven by repeated elements and novel gene families across ecological guilds.</title>
        <authorList>
            <consortium name="Lawrence Berkeley National Laboratory"/>
            <person name="Harder C.B."/>
            <person name="Miyauchi S."/>
            <person name="Viragh M."/>
            <person name="Kuo A."/>
            <person name="Thoen E."/>
            <person name="Andreopoulos B."/>
            <person name="Lu D."/>
            <person name="Skrede I."/>
            <person name="Drula E."/>
            <person name="Henrissat B."/>
            <person name="Morin E."/>
            <person name="Kohler A."/>
            <person name="Barry K."/>
            <person name="LaButti K."/>
            <person name="Morin E."/>
            <person name="Salamov A."/>
            <person name="Lipzen A."/>
            <person name="Mereny Z."/>
            <person name="Hegedus B."/>
            <person name="Baldrian P."/>
            <person name="Stursova M."/>
            <person name="Weitz H."/>
            <person name="Taylor A."/>
            <person name="Grigoriev I.V."/>
            <person name="Nagy L.G."/>
            <person name="Martin F."/>
            <person name="Kauserud H."/>
        </authorList>
    </citation>
    <scope>NUCLEOTIDE SEQUENCE</scope>
    <source>
        <strain evidence="2">CBHHK173m</strain>
    </source>
</reference>
<dbReference type="Pfam" id="PF18803">
    <property type="entry name" value="CxC2"/>
    <property type="match status" value="1"/>
</dbReference>
<gene>
    <name evidence="2" type="ORF">B0H15DRAFT_793414</name>
</gene>
<dbReference type="InterPro" id="IPR041457">
    <property type="entry name" value="CxC2_KDZ-assoc"/>
</dbReference>
<dbReference type="EMBL" id="JARJCN010000127">
    <property type="protein sequence ID" value="KAJ7071719.1"/>
    <property type="molecule type" value="Genomic_DNA"/>
</dbReference>
<feature type="domain" description="CxC2-like cysteine cluster KDZ transposase-associated" evidence="1">
    <location>
        <begin position="88"/>
        <end position="183"/>
    </location>
</feature>
<keyword evidence="3" id="KW-1185">Reference proteome</keyword>
<sequence length="260" mass="28940">MLAFIPERMNYLDALVQREGRGPWWSKGCMGTGCLQLEAEYRCEDCFGGRLLCRSCILDRHRDEPLHLVQRWLDHHFQPCTLQSIDPGLRFQLGHAPGEDCDFRDPRKFVVLDNNTIHEVQVDFCGCLGAPPIRDQLVNIGWFPATVKEPETVATLSLLRRFHTLNLQGRVPAYDFYNALERAGRIEVPVLSGKYVPYEAPGNSVIRGVLGWFVIPNWNLLFGEICQLSVSGPAACSGTLKGSAKGQALFGGGVGGGRLR</sequence>
<evidence type="ECO:0000259" key="1">
    <source>
        <dbReference type="Pfam" id="PF18803"/>
    </source>
</evidence>
<organism evidence="2 3">
    <name type="scientific">Mycena belliarum</name>
    <dbReference type="NCBI Taxonomy" id="1033014"/>
    <lineage>
        <taxon>Eukaryota</taxon>
        <taxon>Fungi</taxon>
        <taxon>Dikarya</taxon>
        <taxon>Basidiomycota</taxon>
        <taxon>Agaricomycotina</taxon>
        <taxon>Agaricomycetes</taxon>
        <taxon>Agaricomycetidae</taxon>
        <taxon>Agaricales</taxon>
        <taxon>Marasmiineae</taxon>
        <taxon>Mycenaceae</taxon>
        <taxon>Mycena</taxon>
    </lineage>
</organism>
<accession>A0AAD6TM20</accession>
<dbReference type="AlphaFoldDB" id="A0AAD6TM20"/>
<protein>
    <recommendedName>
        <fullName evidence="1">CxC2-like cysteine cluster KDZ transposase-associated domain-containing protein</fullName>
    </recommendedName>
</protein>
<proteinExistence type="predicted"/>